<sequence>MTATTEARSARTGAPRAASSKSTPTMSGGGLFSDSSVMAGRNLLTIRRVPTLLVSATVQPFMFVFLFAYVFGATLGGASYREFLMAGIFTQTVVFNSAFTTVGLAGDLQSGLVDRLRTLPMWSLAVVLGRTLSDLVVSIVSVAVMAITGLVIGWRIRGSFADALLALGLILLLAFAMSWVGAFTGLMARNVEVAQSVGFVWMFPATFLSSAFISAQSLPGPLKAIAEWNPITAVATAARDLLGNSAPPDFPQATGWVADHAVGYSLITSLAILLVFVPLSLWRYRTVASR</sequence>
<evidence type="ECO:0000313" key="12">
    <source>
        <dbReference type="Proteomes" id="UP000274762"/>
    </source>
</evidence>
<keyword evidence="4 6" id="KW-0472">Membrane</keyword>
<comment type="similarity">
    <text evidence="6">Belongs to the ABC-2 integral membrane protein family.</text>
</comment>
<comment type="caution">
    <text evidence="9">The sequence shown here is derived from an EMBL/GenBank/DDBJ whole genome shotgun (WGS) entry which is preliminary data.</text>
</comment>
<keyword evidence="2 6" id="KW-0812">Transmembrane</keyword>
<evidence type="ECO:0000259" key="8">
    <source>
        <dbReference type="PROSITE" id="PS51012"/>
    </source>
</evidence>
<dbReference type="GO" id="GO:0043190">
    <property type="term" value="C:ATP-binding cassette (ABC) transporter complex"/>
    <property type="evidence" value="ECO:0007669"/>
    <property type="project" value="InterPro"/>
</dbReference>
<dbReference type="InterPro" id="IPR047817">
    <property type="entry name" value="ABC2_TM_bact-type"/>
</dbReference>
<accession>A0A495K1R1</accession>
<feature type="transmembrane region" description="Helical" evidence="6">
    <location>
        <begin position="261"/>
        <end position="282"/>
    </location>
</feature>
<dbReference type="EMBL" id="RBKV01000001">
    <property type="protein sequence ID" value="RKR94464.1"/>
    <property type="molecule type" value="Genomic_DNA"/>
</dbReference>
<evidence type="ECO:0000256" key="3">
    <source>
        <dbReference type="ARBA" id="ARBA00022989"/>
    </source>
</evidence>
<keyword evidence="6" id="KW-1003">Cell membrane</keyword>
<proteinExistence type="inferred from homology"/>
<dbReference type="Proteomes" id="UP000274762">
    <property type="component" value="Unassembled WGS sequence"/>
</dbReference>
<gene>
    <name evidence="9" type="ORF">CSW57_17850</name>
    <name evidence="10" type="ORF">DFJ75_1260</name>
</gene>
<evidence type="ECO:0000256" key="4">
    <source>
        <dbReference type="ARBA" id="ARBA00023136"/>
    </source>
</evidence>
<dbReference type="EMBL" id="PEBD01000010">
    <property type="protein sequence ID" value="PHV65607.1"/>
    <property type="molecule type" value="Genomic_DNA"/>
</dbReference>
<feature type="transmembrane region" description="Helical" evidence="6">
    <location>
        <begin position="164"/>
        <end position="186"/>
    </location>
</feature>
<dbReference type="InterPro" id="IPR051784">
    <property type="entry name" value="Nod_factor_ABC_transporter"/>
</dbReference>
<comment type="subcellular location">
    <subcellularLocation>
        <location evidence="6">Cell membrane</location>
        <topology evidence="6">Multi-pass membrane protein</topology>
    </subcellularLocation>
    <subcellularLocation>
        <location evidence="1">Membrane</location>
        <topology evidence="1">Multi-pass membrane protein</topology>
    </subcellularLocation>
</comment>
<dbReference type="Pfam" id="PF01061">
    <property type="entry name" value="ABC2_membrane"/>
    <property type="match status" value="1"/>
</dbReference>
<evidence type="ECO:0000256" key="1">
    <source>
        <dbReference type="ARBA" id="ARBA00004141"/>
    </source>
</evidence>
<feature type="transmembrane region" description="Helical" evidence="6">
    <location>
        <begin position="83"/>
        <end position="106"/>
    </location>
</feature>
<evidence type="ECO:0000256" key="5">
    <source>
        <dbReference type="ARBA" id="ARBA00023251"/>
    </source>
</evidence>
<dbReference type="AlphaFoldDB" id="A0A2G3PIG8"/>
<keyword evidence="3 6" id="KW-1133">Transmembrane helix</keyword>
<dbReference type="PANTHER" id="PTHR43229">
    <property type="entry name" value="NODULATION PROTEIN J"/>
    <property type="match status" value="1"/>
</dbReference>
<evidence type="ECO:0000256" key="7">
    <source>
        <dbReference type="SAM" id="MobiDB-lite"/>
    </source>
</evidence>
<organism evidence="9 11">
    <name type="scientific">Williamsia marianensis</name>
    <dbReference type="NCBI Taxonomy" id="85044"/>
    <lineage>
        <taxon>Bacteria</taxon>
        <taxon>Bacillati</taxon>
        <taxon>Actinomycetota</taxon>
        <taxon>Actinomycetes</taxon>
        <taxon>Mycobacteriales</taxon>
        <taxon>Nocardiaceae</taxon>
        <taxon>Williamsia</taxon>
    </lineage>
</organism>
<evidence type="ECO:0000256" key="6">
    <source>
        <dbReference type="RuleBase" id="RU361157"/>
    </source>
</evidence>
<feature type="region of interest" description="Disordered" evidence="7">
    <location>
        <begin position="1"/>
        <end position="29"/>
    </location>
</feature>
<evidence type="ECO:0000313" key="11">
    <source>
        <dbReference type="Proteomes" id="UP000225108"/>
    </source>
</evidence>
<dbReference type="PANTHER" id="PTHR43229:SF2">
    <property type="entry name" value="NODULATION PROTEIN J"/>
    <property type="match status" value="1"/>
</dbReference>
<keyword evidence="6" id="KW-0813">Transport</keyword>
<feature type="transmembrane region" description="Helical" evidence="6">
    <location>
        <begin position="51"/>
        <end position="71"/>
    </location>
</feature>
<reference evidence="9 11" key="1">
    <citation type="submission" date="2017-10" db="EMBL/GenBank/DDBJ databases">
        <title>The draft genome sequence of Williamsia sp. BULT 1.1 isolated from the semi-arid grassland soils from South Africa.</title>
        <authorList>
            <person name="Kabwe M.H."/>
            <person name="Govender N."/>
            <person name="Mutseka Lunga P."/>
            <person name="Vikram S."/>
            <person name="Makhalanyane T.P."/>
        </authorList>
    </citation>
    <scope>NUCLEOTIDE SEQUENCE [LARGE SCALE GENOMIC DNA]</scope>
    <source>
        <strain evidence="9 11">BULT 1.1</strain>
    </source>
</reference>
<feature type="transmembrane region" description="Helical" evidence="6">
    <location>
        <begin position="127"/>
        <end position="152"/>
    </location>
</feature>
<feature type="transmembrane region" description="Helical" evidence="6">
    <location>
        <begin position="198"/>
        <end position="218"/>
    </location>
</feature>
<dbReference type="Proteomes" id="UP000225108">
    <property type="component" value="Unassembled WGS sequence"/>
</dbReference>
<accession>A0A2G3PIG8</accession>
<dbReference type="PROSITE" id="PS51012">
    <property type="entry name" value="ABC_TM2"/>
    <property type="match status" value="1"/>
</dbReference>
<dbReference type="GO" id="GO:0140359">
    <property type="term" value="F:ABC-type transporter activity"/>
    <property type="evidence" value="ECO:0007669"/>
    <property type="project" value="InterPro"/>
</dbReference>
<dbReference type="OrthoDB" id="9255971at2"/>
<name>A0A2G3PIG8_WILMA</name>
<feature type="domain" description="ABC transmembrane type-2" evidence="8">
    <location>
        <begin position="51"/>
        <end position="287"/>
    </location>
</feature>
<dbReference type="GO" id="GO:0046677">
    <property type="term" value="P:response to antibiotic"/>
    <property type="evidence" value="ECO:0007669"/>
    <property type="project" value="UniProtKB-KW"/>
</dbReference>
<reference evidence="10 12" key="2">
    <citation type="submission" date="2018-10" db="EMBL/GenBank/DDBJ databases">
        <title>Sequencing the genomes of 1000 actinobacteria strains.</title>
        <authorList>
            <person name="Klenk H.-P."/>
        </authorList>
    </citation>
    <scope>NUCLEOTIDE SEQUENCE [LARGE SCALE GENOMIC DNA]</scope>
    <source>
        <strain evidence="10 12">DSM 44343</strain>
    </source>
</reference>
<dbReference type="InterPro" id="IPR013525">
    <property type="entry name" value="ABC2_TM"/>
</dbReference>
<keyword evidence="5" id="KW-0046">Antibiotic resistance</keyword>
<protein>
    <recommendedName>
        <fullName evidence="6">Transport permease protein</fullName>
    </recommendedName>
</protein>
<evidence type="ECO:0000256" key="2">
    <source>
        <dbReference type="ARBA" id="ARBA00022692"/>
    </source>
</evidence>
<evidence type="ECO:0000313" key="10">
    <source>
        <dbReference type="EMBL" id="RKR94464.1"/>
    </source>
</evidence>
<dbReference type="PIRSF" id="PIRSF006648">
    <property type="entry name" value="DrrB"/>
    <property type="match status" value="1"/>
</dbReference>
<dbReference type="InterPro" id="IPR000412">
    <property type="entry name" value="ABC_2_transport"/>
</dbReference>
<evidence type="ECO:0000313" key="9">
    <source>
        <dbReference type="EMBL" id="PHV65607.1"/>
    </source>
</evidence>